<proteinExistence type="predicted"/>
<organism evidence="1 2">
    <name type="scientific">Roseimaritima ulvae</name>
    <dbReference type="NCBI Taxonomy" id="980254"/>
    <lineage>
        <taxon>Bacteria</taxon>
        <taxon>Pseudomonadati</taxon>
        <taxon>Planctomycetota</taxon>
        <taxon>Planctomycetia</taxon>
        <taxon>Pirellulales</taxon>
        <taxon>Pirellulaceae</taxon>
        <taxon>Roseimaritima</taxon>
    </lineage>
</organism>
<dbReference type="KEGG" id="rul:UC8_12370"/>
<dbReference type="AlphaFoldDB" id="A0A5B9QQG2"/>
<sequence>MLSRPLVAEVARLWMENAPGTDEVVCYRSDTGRGPMLLERDTGQGPMLRGKGGAGVLLFAEGGGREAGGRAEGAGKGAVIVEPARHRDLGDRAIGFSQ</sequence>
<dbReference type="EMBL" id="CP042914">
    <property type="protein sequence ID" value="QEG39276.1"/>
    <property type="molecule type" value="Genomic_DNA"/>
</dbReference>
<name>A0A5B9QQG2_9BACT</name>
<evidence type="ECO:0000313" key="2">
    <source>
        <dbReference type="Proteomes" id="UP000325286"/>
    </source>
</evidence>
<accession>A0A5B9QQG2</accession>
<reference evidence="1 2" key="1">
    <citation type="submission" date="2019-08" db="EMBL/GenBank/DDBJ databases">
        <title>Deep-cultivation of Planctomycetes and their phenomic and genomic characterization uncovers novel biology.</title>
        <authorList>
            <person name="Wiegand S."/>
            <person name="Jogler M."/>
            <person name="Boedeker C."/>
            <person name="Pinto D."/>
            <person name="Vollmers J."/>
            <person name="Rivas-Marin E."/>
            <person name="Kohn T."/>
            <person name="Peeters S.H."/>
            <person name="Heuer A."/>
            <person name="Rast P."/>
            <person name="Oberbeckmann S."/>
            <person name="Bunk B."/>
            <person name="Jeske O."/>
            <person name="Meyerdierks A."/>
            <person name="Storesund J.E."/>
            <person name="Kallscheuer N."/>
            <person name="Luecker S."/>
            <person name="Lage O.M."/>
            <person name="Pohl T."/>
            <person name="Merkel B.J."/>
            <person name="Hornburger P."/>
            <person name="Mueller R.-W."/>
            <person name="Bruemmer F."/>
            <person name="Labrenz M."/>
            <person name="Spormann A.M."/>
            <person name="Op den Camp H."/>
            <person name="Overmann J."/>
            <person name="Amann R."/>
            <person name="Jetten M.S.M."/>
            <person name="Mascher T."/>
            <person name="Medema M.H."/>
            <person name="Devos D.P."/>
            <person name="Kaster A.-K."/>
            <person name="Ovreas L."/>
            <person name="Rohde M."/>
            <person name="Galperin M.Y."/>
            <person name="Jogler C."/>
        </authorList>
    </citation>
    <scope>NUCLEOTIDE SEQUENCE [LARGE SCALE GENOMIC DNA]</scope>
    <source>
        <strain evidence="1 2">UC8</strain>
    </source>
</reference>
<keyword evidence="2" id="KW-1185">Reference proteome</keyword>
<protein>
    <submittedName>
        <fullName evidence="1">Uncharacterized protein</fullName>
    </submittedName>
</protein>
<gene>
    <name evidence="1" type="ORF">UC8_12370</name>
</gene>
<evidence type="ECO:0000313" key="1">
    <source>
        <dbReference type="EMBL" id="QEG39276.1"/>
    </source>
</evidence>
<dbReference type="Proteomes" id="UP000325286">
    <property type="component" value="Chromosome"/>
</dbReference>